<evidence type="ECO:0000313" key="13">
    <source>
        <dbReference type="Proteomes" id="UP000807353"/>
    </source>
</evidence>
<feature type="coiled-coil region" evidence="6">
    <location>
        <begin position="1443"/>
        <end position="1501"/>
    </location>
</feature>
<dbReference type="InterPro" id="IPR047187">
    <property type="entry name" value="SF1_C_Upf1"/>
</dbReference>
<evidence type="ECO:0000256" key="2">
    <source>
        <dbReference type="ARBA" id="ARBA00022741"/>
    </source>
</evidence>
<dbReference type="Pfam" id="PF12726">
    <property type="entry name" value="SEN1_N"/>
    <property type="match status" value="1"/>
</dbReference>
<keyword evidence="6" id="KW-0175">Coiled coil</keyword>
<dbReference type="OrthoDB" id="6513042at2759"/>
<dbReference type="GO" id="GO:0005694">
    <property type="term" value="C:chromosome"/>
    <property type="evidence" value="ECO:0007669"/>
    <property type="project" value="UniProtKB-ARBA"/>
</dbReference>
<evidence type="ECO:0000256" key="1">
    <source>
        <dbReference type="ARBA" id="ARBA00007913"/>
    </source>
</evidence>
<evidence type="ECO:0000256" key="3">
    <source>
        <dbReference type="ARBA" id="ARBA00022801"/>
    </source>
</evidence>
<dbReference type="Gene3D" id="3.40.50.300">
    <property type="entry name" value="P-loop containing nucleotide triphosphate hydrolases"/>
    <property type="match status" value="2"/>
</dbReference>
<proteinExistence type="inferred from homology"/>
<dbReference type="Pfam" id="PF23576">
    <property type="entry name" value="SEN1_barrel"/>
    <property type="match status" value="1"/>
</dbReference>
<organism evidence="12 13">
    <name type="scientific">Collybia nuda</name>
    <dbReference type="NCBI Taxonomy" id="64659"/>
    <lineage>
        <taxon>Eukaryota</taxon>
        <taxon>Fungi</taxon>
        <taxon>Dikarya</taxon>
        <taxon>Basidiomycota</taxon>
        <taxon>Agaricomycotina</taxon>
        <taxon>Agaricomycetes</taxon>
        <taxon>Agaricomycetidae</taxon>
        <taxon>Agaricales</taxon>
        <taxon>Tricholomatineae</taxon>
        <taxon>Clitocybaceae</taxon>
        <taxon>Collybia</taxon>
    </lineage>
</organism>
<feature type="domain" description="Helicase SEN1 beta-barrel" evidence="11">
    <location>
        <begin position="1161"/>
        <end position="1252"/>
    </location>
</feature>
<dbReference type="Proteomes" id="UP000807353">
    <property type="component" value="Unassembled WGS sequence"/>
</dbReference>
<comment type="similarity">
    <text evidence="1">Belongs to the DNA2/NAM7 helicase family.</text>
</comment>
<keyword evidence="5" id="KW-0067">ATP-binding</keyword>
<feature type="domain" description="DNA2/NAM7 helicase-like C-terminal" evidence="10">
    <location>
        <begin position="1594"/>
        <end position="1791"/>
    </location>
</feature>
<dbReference type="InterPro" id="IPR045055">
    <property type="entry name" value="DNA2/NAM7-like"/>
</dbReference>
<keyword evidence="13" id="KW-1185">Reference proteome</keyword>
<evidence type="ECO:0000256" key="7">
    <source>
        <dbReference type="SAM" id="MobiDB-lite"/>
    </source>
</evidence>
<evidence type="ECO:0000259" key="8">
    <source>
        <dbReference type="Pfam" id="PF12726"/>
    </source>
</evidence>
<protein>
    <submittedName>
        <fullName evidence="12">SEN1 N terminal-domain-containing protein</fullName>
    </submittedName>
</protein>
<dbReference type="GO" id="GO:0001147">
    <property type="term" value="F:transcription termination site sequence-specific DNA binding"/>
    <property type="evidence" value="ECO:0007669"/>
    <property type="project" value="TreeGrafter"/>
</dbReference>
<dbReference type="PANTHER" id="PTHR10887:SF495">
    <property type="entry name" value="HELICASE SENATAXIN ISOFORM X1-RELATED"/>
    <property type="match status" value="1"/>
</dbReference>
<feature type="region of interest" description="Disordered" evidence="7">
    <location>
        <begin position="979"/>
        <end position="1068"/>
    </location>
</feature>
<evidence type="ECO:0000256" key="5">
    <source>
        <dbReference type="ARBA" id="ARBA00022840"/>
    </source>
</evidence>
<keyword evidence="3" id="KW-0378">Hydrolase</keyword>
<dbReference type="InterPro" id="IPR041677">
    <property type="entry name" value="DNA2/NAM7_AAA_11"/>
</dbReference>
<keyword evidence="4" id="KW-0347">Helicase</keyword>
<dbReference type="GO" id="GO:0005524">
    <property type="term" value="F:ATP binding"/>
    <property type="evidence" value="ECO:0007669"/>
    <property type="project" value="UniProtKB-KW"/>
</dbReference>
<dbReference type="InterPro" id="IPR041679">
    <property type="entry name" value="DNA2/NAM7-like_C"/>
</dbReference>
<evidence type="ECO:0000313" key="12">
    <source>
        <dbReference type="EMBL" id="KAF9464170.1"/>
    </source>
</evidence>
<dbReference type="InterPro" id="IPR027417">
    <property type="entry name" value="P-loop_NTPase"/>
</dbReference>
<dbReference type="Pfam" id="PF13087">
    <property type="entry name" value="AAA_12"/>
    <property type="match status" value="1"/>
</dbReference>
<gene>
    <name evidence="12" type="ORF">BDZ94DRAFT_1297375</name>
</gene>
<dbReference type="CDD" id="cd18808">
    <property type="entry name" value="SF1_C_Upf1"/>
    <property type="match status" value="1"/>
</dbReference>
<reference evidence="12" key="1">
    <citation type="submission" date="2020-11" db="EMBL/GenBank/DDBJ databases">
        <authorList>
            <consortium name="DOE Joint Genome Institute"/>
            <person name="Ahrendt S."/>
            <person name="Riley R."/>
            <person name="Andreopoulos W."/>
            <person name="Labutti K."/>
            <person name="Pangilinan J."/>
            <person name="Ruiz-Duenas F.J."/>
            <person name="Barrasa J.M."/>
            <person name="Sanchez-Garcia M."/>
            <person name="Camarero S."/>
            <person name="Miyauchi S."/>
            <person name="Serrano A."/>
            <person name="Linde D."/>
            <person name="Babiker R."/>
            <person name="Drula E."/>
            <person name="Ayuso-Fernandez I."/>
            <person name="Pacheco R."/>
            <person name="Padilla G."/>
            <person name="Ferreira P."/>
            <person name="Barriuso J."/>
            <person name="Kellner H."/>
            <person name="Castanera R."/>
            <person name="Alfaro M."/>
            <person name="Ramirez L."/>
            <person name="Pisabarro A.G."/>
            <person name="Kuo A."/>
            <person name="Tritt A."/>
            <person name="Lipzen A."/>
            <person name="He G."/>
            <person name="Yan M."/>
            <person name="Ng V."/>
            <person name="Cullen D."/>
            <person name="Martin F."/>
            <person name="Rosso M.-N."/>
            <person name="Henrissat B."/>
            <person name="Hibbett D."/>
            <person name="Martinez A.T."/>
            <person name="Grigoriev I.V."/>
        </authorList>
    </citation>
    <scope>NUCLEOTIDE SEQUENCE</scope>
    <source>
        <strain evidence="12">CBS 247.69</strain>
    </source>
</reference>
<dbReference type="GO" id="GO:0016604">
    <property type="term" value="C:nuclear body"/>
    <property type="evidence" value="ECO:0007669"/>
    <property type="project" value="TreeGrafter"/>
</dbReference>
<evidence type="ECO:0000256" key="6">
    <source>
        <dbReference type="SAM" id="Coils"/>
    </source>
</evidence>
<dbReference type="Pfam" id="PF13086">
    <property type="entry name" value="AAA_11"/>
    <property type="match status" value="1"/>
</dbReference>
<feature type="domain" description="DNA2/NAM7 helicase helicase" evidence="9">
    <location>
        <begin position="1302"/>
        <end position="1587"/>
    </location>
</feature>
<comment type="caution">
    <text evidence="12">The sequence shown here is derived from an EMBL/GenBank/DDBJ whole genome shotgun (WGS) entry which is preliminary data.</text>
</comment>
<dbReference type="PANTHER" id="PTHR10887">
    <property type="entry name" value="DNA2/NAM7 HELICASE FAMILY"/>
    <property type="match status" value="1"/>
</dbReference>
<dbReference type="GO" id="GO:0006369">
    <property type="term" value="P:termination of RNA polymerase II transcription"/>
    <property type="evidence" value="ECO:0007669"/>
    <property type="project" value="TreeGrafter"/>
</dbReference>
<dbReference type="SUPFAM" id="SSF52540">
    <property type="entry name" value="P-loop containing nucleoside triphosphate hydrolases"/>
    <property type="match status" value="1"/>
</dbReference>
<feature type="compositionally biased region" description="Basic residues" evidence="7">
    <location>
        <begin position="1942"/>
        <end position="1952"/>
    </location>
</feature>
<dbReference type="EMBL" id="MU150256">
    <property type="protein sequence ID" value="KAF9464170.1"/>
    <property type="molecule type" value="Genomic_DNA"/>
</dbReference>
<dbReference type="GO" id="GO:0016787">
    <property type="term" value="F:hydrolase activity"/>
    <property type="evidence" value="ECO:0007669"/>
    <property type="project" value="UniProtKB-KW"/>
</dbReference>
<accession>A0A9P6CJB7</accession>
<evidence type="ECO:0000256" key="4">
    <source>
        <dbReference type="ARBA" id="ARBA00022806"/>
    </source>
</evidence>
<dbReference type="InterPro" id="IPR056474">
    <property type="entry name" value="SEN1_barrel"/>
</dbReference>
<evidence type="ECO:0000259" key="11">
    <source>
        <dbReference type="Pfam" id="PF23576"/>
    </source>
</evidence>
<dbReference type="GO" id="GO:0004386">
    <property type="term" value="F:helicase activity"/>
    <property type="evidence" value="ECO:0007669"/>
    <property type="project" value="UniProtKB-KW"/>
</dbReference>
<feature type="region of interest" description="Disordered" evidence="7">
    <location>
        <begin position="1880"/>
        <end position="1952"/>
    </location>
</feature>
<name>A0A9P6CJB7_9AGAR</name>
<feature type="region of interest" description="Disordered" evidence="7">
    <location>
        <begin position="892"/>
        <end position="915"/>
    </location>
</feature>
<feature type="region of interest" description="Disordered" evidence="7">
    <location>
        <begin position="934"/>
        <end position="958"/>
    </location>
</feature>
<dbReference type="CDD" id="cd18042">
    <property type="entry name" value="DEXXQc_SETX"/>
    <property type="match status" value="1"/>
</dbReference>
<dbReference type="InterPro" id="IPR024481">
    <property type="entry name" value="Helicase_Sen1_N"/>
</dbReference>
<feature type="domain" description="Helicase Sen1 N-terminal" evidence="8">
    <location>
        <begin position="81"/>
        <end position="830"/>
    </location>
</feature>
<evidence type="ECO:0000259" key="9">
    <source>
        <dbReference type="Pfam" id="PF13086"/>
    </source>
</evidence>
<sequence>MTSSSTSTNIQTLLANLRDAPVGTASDSVLSTVLEYLMGIVSTPPNGVFHWFCRHASPVTVDAATFLIRLFAYQSEHVDPWKARMHSCLSRCAECVQGFERVKVSSSDTYFGAFDKTILRDFYESFEQWELEGVLQDLTKANISDQPYASSRTLLDAPPAVVYRMVSTWTIFKHPRIQSLISTLTPTEPISGWPTDILPAGILVLLMHDSPRVRAWAIGQASKCDIIPIPSDQFVGTYIKVIESIGHSLGPVGTLQRNSAEDSTFAFASNKSDLWHGLFHVLRYISVQSMKSNSQQNVDLRRVIIGHTHDIGPHFLNILRCLALLVKRLDKNIWDGEGPEFPQVVFDSIKDNPSLSQIILEMGASDIDVTPWILGLFRDFIQSTRDRPVFGEVLARMADFLCEETQHERFKDVRPVTMAWAVRLLHTVLRNEHASIKTNSNIIAVDKVLDIHGDIFVAVAFSRQHEEEKWSIARTRARALVTQILDNDTAAIKKVVSAVCIILAHATKGLTIAPAKPTLSIRQGMWAKFYSTLQTHDIDGVAILIGLTAKTAYLDLIDPKPFRRAFETVPETEGVLKEVNRSLGKMRTGLVAAITEFENHNLSTSALDLLQRPNVAKHIMLLMLSPVEDLQVAAQILVRVAYDVDARQECFRALLGNVPGAALEGIFEFLTAHAIYADQWPEACSLSKSLVSCFTDIIEVLCMTPNGLLHSPHFLQSSKDNGPASMLPKLWSLMAKSITIIFKRTPTWSLYFESKMLVDWMRDALIYGRDMLEKWRVIETAANTRPSDEKVKPGELSLLGKKMMETFQDVLLELTKWLRLTDEELLHQAFSLLTSLLDCFREANITPKEENVKKLRRHIDNARSGGSGGPRTRLDTGRLLMLEVALDDAENIEIPPPKKSSPPPSPPRAPKVIARPVETVKKNYIQGGTTKIVSNVSSSTTPRFSVSKPTTTSAGLSKSNKQISKFFTDKDKELLDAETSMPSFRKSTKAPAITTSVAQSGGALPNDARSEKSVVSVSDSSSESDDDNDTNEKGKPQGGLASLNKLQRSPKISKAPERRQTKLLEIPNQASRADVERLERIKRRDEARIAAARLKPDISGLHKILLSWDYNHTGSTPPGEKLKLNQIPPRFNNYTDYENFLKPLLLLECWAQIINAKETTPDIVECRVTSRQFTDSWLDIDISVEGNIKKDWYLGETDLVLLNNAISGKRIMAKTQSYRNSPHQGTQATLRCIVKDGDPGLQMNTKWQLNKLVNLATLHREFAALVSVKYYDFADTILQPRLSIAGQPEQKDIQHTMSTYGLNEPQATAILCSLRTDGFTLIQGPPGTGKTSTICGLVAASLSKRSRAPVPVHVGRNITPMEKKSMPKILICAPSNAAIDEIASRLSTGLRGSEKGSSPAKVVRIGAPGGISSSVLDIFLETLVEQKLDPKQTETNNAGPAQIQALKRDVESLKQLISDKHQEKAAIIDNNIRTHALAEEISQLNSRRTELARQLNHLRDKQRADTRGIDALRRKTRMEVLREADVICSTLSGSANEQLEQIDIEMVIIDEAAQAIELSSLIPLKYRFNRCIMVGDPKQLPPTVLSKDACKYNYNESLFVRLQKQRPDAVHLLSIQYRMHPEISRLPSHIFYQSKLLDGPDLDIKTKQPWQAHGKFGTYRFYNVTRGLEESAQGHSLKNKAECEVAVALYARLRLEFAGVNLDYRVGVISMYSAQLIEIRRRFEQRFGKGVLETVDFKTVDGFQGQEKDVIILSCVRAGPGVQSVGFLADDRRMNVALTRAKSSLFILGNAPTLERSDPTWRAIVLDARSRSTLVDTDSTYFTKTVTTPVRPIQATKVAKPVPSVPIPADLVAPRDFKAARQIKDAPTVSQGIPLVSALDSGRPSIVGPRPAPPQPLLVADERSQTDNQPTRPQPQPQAANNVKQRKPSVKRPKEAALFIPRPKKVRLMHRP</sequence>
<evidence type="ECO:0000259" key="10">
    <source>
        <dbReference type="Pfam" id="PF13087"/>
    </source>
</evidence>
<feature type="compositionally biased region" description="Pro residues" evidence="7">
    <location>
        <begin position="894"/>
        <end position="909"/>
    </location>
</feature>
<dbReference type="FunFam" id="3.40.50.300:FF:000326">
    <property type="entry name" value="P-loop containing nucleoside triphosphate hydrolase"/>
    <property type="match status" value="1"/>
</dbReference>
<keyword evidence="2" id="KW-0547">Nucleotide-binding</keyword>